<protein>
    <submittedName>
        <fullName evidence="1">Uncharacterized protein</fullName>
    </submittedName>
</protein>
<gene>
    <name evidence="1" type="ORF">MRATA1EN3_LOCUS4913</name>
</gene>
<accession>A0ACB0DZD8</accession>
<dbReference type="Proteomes" id="UP001162501">
    <property type="component" value="Chromosome 13"/>
</dbReference>
<organism evidence="1 2">
    <name type="scientific">Rangifer tarandus platyrhynchus</name>
    <name type="common">Svalbard reindeer</name>
    <dbReference type="NCBI Taxonomy" id="3082113"/>
    <lineage>
        <taxon>Eukaryota</taxon>
        <taxon>Metazoa</taxon>
        <taxon>Chordata</taxon>
        <taxon>Craniata</taxon>
        <taxon>Vertebrata</taxon>
        <taxon>Euteleostomi</taxon>
        <taxon>Mammalia</taxon>
        <taxon>Eutheria</taxon>
        <taxon>Laurasiatheria</taxon>
        <taxon>Artiodactyla</taxon>
        <taxon>Ruminantia</taxon>
        <taxon>Pecora</taxon>
        <taxon>Cervidae</taxon>
        <taxon>Odocoileinae</taxon>
        <taxon>Rangifer</taxon>
    </lineage>
</organism>
<evidence type="ECO:0000313" key="1">
    <source>
        <dbReference type="EMBL" id="CAI9693700.1"/>
    </source>
</evidence>
<sequence length="193" mass="20740">MGLASVDSFLRCWSAWREPPAAGHLYRPVFQHHAEGFLLRGWGKGLPFTHMSQSPAQTGVPSLPGTRREGPVVSIPTSVCVPESPASLPLREASAWEIVTRRWTRFIALKTQPPLGAYGELLLPGQGKLQVKRYAQCLGPLGHPHSDLPCGPHGPGHGGRGQAAADRKPNCVTKETLKLSDSGPPLPAQISEL</sequence>
<proteinExistence type="predicted"/>
<evidence type="ECO:0000313" key="2">
    <source>
        <dbReference type="Proteomes" id="UP001162501"/>
    </source>
</evidence>
<reference evidence="1" key="1">
    <citation type="submission" date="2023-05" db="EMBL/GenBank/DDBJ databases">
        <authorList>
            <consortium name="ELIXIR-Norway"/>
        </authorList>
    </citation>
    <scope>NUCLEOTIDE SEQUENCE</scope>
</reference>
<name>A0ACB0DZD8_RANTA</name>
<dbReference type="EMBL" id="OX596097">
    <property type="protein sequence ID" value="CAI9693700.1"/>
    <property type="molecule type" value="Genomic_DNA"/>
</dbReference>